<evidence type="ECO:0000313" key="2">
    <source>
        <dbReference type="EMBL" id="CAA2979279.1"/>
    </source>
</evidence>
<keyword evidence="2" id="KW-0418">Kinase</keyword>
<organism evidence="2 3">
    <name type="scientific">Olea europaea subsp. europaea</name>
    <dbReference type="NCBI Taxonomy" id="158383"/>
    <lineage>
        <taxon>Eukaryota</taxon>
        <taxon>Viridiplantae</taxon>
        <taxon>Streptophyta</taxon>
        <taxon>Embryophyta</taxon>
        <taxon>Tracheophyta</taxon>
        <taxon>Spermatophyta</taxon>
        <taxon>Magnoliopsida</taxon>
        <taxon>eudicotyledons</taxon>
        <taxon>Gunneridae</taxon>
        <taxon>Pentapetalae</taxon>
        <taxon>asterids</taxon>
        <taxon>lamiids</taxon>
        <taxon>Lamiales</taxon>
        <taxon>Oleaceae</taxon>
        <taxon>Oleeae</taxon>
        <taxon>Olea</taxon>
    </lineage>
</organism>
<keyword evidence="2" id="KW-0808">Transferase</keyword>
<feature type="region of interest" description="Disordered" evidence="1">
    <location>
        <begin position="97"/>
        <end position="130"/>
    </location>
</feature>
<name>A0A8S0RJE6_OLEEU</name>
<dbReference type="Gramene" id="OE9A092043T1">
    <property type="protein sequence ID" value="OE9A092043C1"/>
    <property type="gene ID" value="OE9A092043"/>
</dbReference>
<keyword evidence="3" id="KW-1185">Reference proteome</keyword>
<evidence type="ECO:0000313" key="3">
    <source>
        <dbReference type="Proteomes" id="UP000594638"/>
    </source>
</evidence>
<comment type="caution">
    <text evidence="2">The sequence shown here is derived from an EMBL/GenBank/DDBJ whole genome shotgun (WGS) entry which is preliminary data.</text>
</comment>
<reference evidence="2 3" key="1">
    <citation type="submission" date="2019-12" db="EMBL/GenBank/DDBJ databases">
        <authorList>
            <person name="Alioto T."/>
            <person name="Alioto T."/>
            <person name="Gomez Garrido J."/>
        </authorList>
    </citation>
    <scope>NUCLEOTIDE SEQUENCE [LARGE SCALE GENOMIC DNA]</scope>
</reference>
<dbReference type="GO" id="GO:0016301">
    <property type="term" value="F:kinase activity"/>
    <property type="evidence" value="ECO:0007669"/>
    <property type="project" value="UniProtKB-KW"/>
</dbReference>
<protein>
    <submittedName>
        <fullName evidence="2">Probable LRR receptor-like serine/threonine-protein kinase At4g20940</fullName>
    </submittedName>
</protein>
<dbReference type="AlphaFoldDB" id="A0A8S0RJE6"/>
<proteinExistence type="predicted"/>
<gene>
    <name evidence="2" type="ORF">OLEA9_A092043</name>
</gene>
<sequence>MILKLKNRIKKGRKNPLLECNVQKPIVGDNEADRKLERENSKSLEFIGDMGNAREDKKNGVHYLKVQLVDLMENGADKNVEVGSYENVAIREEDASKMAEFNEDVPEMKGREEREKVPPLECDEEPRKNK</sequence>
<dbReference type="Proteomes" id="UP000594638">
    <property type="component" value="Unassembled WGS sequence"/>
</dbReference>
<feature type="compositionally biased region" description="Basic and acidic residues" evidence="1">
    <location>
        <begin position="106"/>
        <end position="118"/>
    </location>
</feature>
<accession>A0A8S0RJE6</accession>
<evidence type="ECO:0000256" key="1">
    <source>
        <dbReference type="SAM" id="MobiDB-lite"/>
    </source>
</evidence>
<keyword evidence="2" id="KW-0675">Receptor</keyword>
<dbReference type="EMBL" id="CACTIH010003627">
    <property type="protein sequence ID" value="CAA2979279.1"/>
    <property type="molecule type" value="Genomic_DNA"/>
</dbReference>